<name>A0A559IHM2_9BACL</name>
<organism evidence="1 2">
    <name type="scientific">Paenibacillus agilis</name>
    <dbReference type="NCBI Taxonomy" id="3020863"/>
    <lineage>
        <taxon>Bacteria</taxon>
        <taxon>Bacillati</taxon>
        <taxon>Bacillota</taxon>
        <taxon>Bacilli</taxon>
        <taxon>Bacillales</taxon>
        <taxon>Paenibacillaceae</taxon>
        <taxon>Paenibacillus</taxon>
    </lineage>
</organism>
<evidence type="ECO:0000313" key="1">
    <source>
        <dbReference type="EMBL" id="TVX87166.1"/>
    </source>
</evidence>
<protein>
    <submittedName>
        <fullName evidence="1">Extracellular solute-binding protein</fullName>
    </submittedName>
</protein>
<dbReference type="Pfam" id="PF01547">
    <property type="entry name" value="SBP_bac_1"/>
    <property type="match status" value="1"/>
</dbReference>
<keyword evidence="2" id="KW-1185">Reference proteome</keyword>
<dbReference type="Gene3D" id="3.40.190.10">
    <property type="entry name" value="Periplasmic binding protein-like II"/>
    <property type="match status" value="1"/>
</dbReference>
<accession>A0A559IHM2</accession>
<dbReference type="InterPro" id="IPR050490">
    <property type="entry name" value="Bact_solute-bd_prot1"/>
</dbReference>
<reference evidence="1 2" key="1">
    <citation type="submission" date="2019-07" db="EMBL/GenBank/DDBJ databases">
        <authorList>
            <person name="Kim J."/>
        </authorList>
    </citation>
    <scope>NUCLEOTIDE SEQUENCE [LARGE SCALE GENOMIC DNA]</scope>
    <source>
        <strain evidence="1 2">N4</strain>
    </source>
</reference>
<evidence type="ECO:0000313" key="2">
    <source>
        <dbReference type="Proteomes" id="UP000318102"/>
    </source>
</evidence>
<proteinExistence type="predicted"/>
<dbReference type="InterPro" id="IPR006059">
    <property type="entry name" value="SBP"/>
</dbReference>
<dbReference type="SUPFAM" id="SSF53850">
    <property type="entry name" value="Periplasmic binding protein-like II"/>
    <property type="match status" value="1"/>
</dbReference>
<dbReference type="PANTHER" id="PTHR43649:SF12">
    <property type="entry name" value="DIACETYLCHITOBIOSE BINDING PROTEIN DASA"/>
    <property type="match status" value="1"/>
</dbReference>
<dbReference type="Proteomes" id="UP000318102">
    <property type="component" value="Unassembled WGS sequence"/>
</dbReference>
<dbReference type="AlphaFoldDB" id="A0A559IHM2"/>
<dbReference type="PANTHER" id="PTHR43649">
    <property type="entry name" value="ARABINOSE-BINDING PROTEIN-RELATED"/>
    <property type="match status" value="1"/>
</dbReference>
<dbReference type="OrthoDB" id="9795467at2"/>
<gene>
    <name evidence="1" type="ORF">FPZ44_21995</name>
</gene>
<comment type="caution">
    <text evidence="1">The sequence shown here is derived from an EMBL/GenBank/DDBJ whole genome shotgun (WGS) entry which is preliminary data.</text>
</comment>
<dbReference type="EMBL" id="VNJK01000004">
    <property type="protein sequence ID" value="TVX87166.1"/>
    <property type="molecule type" value="Genomic_DNA"/>
</dbReference>
<sequence length="474" mass="53275">MNMSSWTRQLKLVVVLSLVVSLLAACIGGSKSELPELPENGAGKITVMHWSADQFMNELGNTFNVKYPEIEFQVVESSEFHDSFKPEEGEGEYDKKLAEFIKKKKIDVVMIQQMEYEKLAKAGVLHKLDTIIQDEKYPMDDFYPGIVDLLREKGGNAIYGLPSGINSMALFYNVDLFKKHGVEAPTHKMSAQQVLDLAQRFPGGSDEKERIYGIHTEYRPVGDHMLSFGEMSNLQVIDQKAEKVVMNSEAWKELFTSYADLMKDNKINVIDMKNQGGSYGTGFSAGKAAMVLGHTWMFEEMKYAARYGPDGKPSKPFEWNVVTVPVDPANTDESSSVSLGEIFAITNNAVDKRAAWEFVKFTTGPEMAKINGRSTRKLTARKNYQKDKDGKSLEAFTMLRPAKNNYSLYSALEKNDISYEFNQTLTTKLDEALTNVKNGKKSAEQAYNELIPELQKALEEAKQKGTKEKAKKKS</sequence>